<dbReference type="Proteomes" id="UP000282957">
    <property type="component" value="Unassembled WGS sequence"/>
</dbReference>
<name>A0A437M1L1_9PROT</name>
<evidence type="ECO:0000313" key="2">
    <source>
        <dbReference type="Proteomes" id="UP000282957"/>
    </source>
</evidence>
<evidence type="ECO:0000313" key="1">
    <source>
        <dbReference type="EMBL" id="RVT91445.1"/>
    </source>
</evidence>
<dbReference type="AlphaFoldDB" id="A0A437M1L1"/>
<comment type="caution">
    <text evidence="1">The sequence shown here is derived from an EMBL/GenBank/DDBJ whole genome shotgun (WGS) entry which is preliminary data.</text>
</comment>
<dbReference type="OrthoDB" id="8456475at2"/>
<proteinExistence type="predicted"/>
<organism evidence="1 2">
    <name type="scientific">Rhodovarius crocodyli</name>
    <dbReference type="NCBI Taxonomy" id="1979269"/>
    <lineage>
        <taxon>Bacteria</taxon>
        <taxon>Pseudomonadati</taxon>
        <taxon>Pseudomonadota</taxon>
        <taxon>Alphaproteobacteria</taxon>
        <taxon>Acetobacterales</taxon>
        <taxon>Roseomonadaceae</taxon>
        <taxon>Rhodovarius</taxon>
    </lineage>
</organism>
<reference evidence="1 2" key="1">
    <citation type="submission" date="2019-01" db="EMBL/GenBank/DDBJ databases">
        <authorList>
            <person name="Chen W.-M."/>
        </authorList>
    </citation>
    <scope>NUCLEOTIDE SEQUENCE [LARGE SCALE GENOMIC DNA]</scope>
    <source>
        <strain evidence="1 2">CCP-6</strain>
    </source>
</reference>
<keyword evidence="2" id="KW-1185">Reference proteome</keyword>
<dbReference type="RefSeq" id="WP_127789863.1">
    <property type="nucleotide sequence ID" value="NZ_SACL01000011.1"/>
</dbReference>
<accession>A0A437M1L1</accession>
<gene>
    <name evidence="1" type="ORF">EOD42_22580</name>
</gene>
<sequence length="178" mass="19907">MRPINCDDLGGWIPLRPTYRDPAVVAEACESTVASLVRHGLLQKEEADDAAYELARYADYLEDGYQLAKKLEDRAHWDPSAQMVEVLGGHASSWVGALIRQVQEWVRLYEIWPPFSVGTRVAVPWRRRVEPGTIARIFPESGECAVRLDIETRSDCYAAVAYEAIDLLATDQVSISAS</sequence>
<protein>
    <submittedName>
        <fullName evidence="1">Uncharacterized protein</fullName>
    </submittedName>
</protein>
<dbReference type="EMBL" id="SACL01000011">
    <property type="protein sequence ID" value="RVT91445.1"/>
    <property type="molecule type" value="Genomic_DNA"/>
</dbReference>